<dbReference type="GO" id="GO:0140663">
    <property type="term" value="F:ATP-dependent FeS chaperone activity"/>
    <property type="evidence" value="ECO:0007669"/>
    <property type="project" value="InterPro"/>
</dbReference>
<dbReference type="InterPro" id="IPR033756">
    <property type="entry name" value="YlxH/NBP35"/>
</dbReference>
<dbReference type="CDD" id="cd02037">
    <property type="entry name" value="Mrp_NBP35"/>
    <property type="match status" value="1"/>
</dbReference>
<keyword evidence="4 6" id="KW-0408">Iron</keyword>
<dbReference type="InterPro" id="IPR044304">
    <property type="entry name" value="NUBPL-like"/>
</dbReference>
<dbReference type="GO" id="GO:0051539">
    <property type="term" value="F:4 iron, 4 sulfur cluster binding"/>
    <property type="evidence" value="ECO:0007669"/>
    <property type="project" value="TreeGrafter"/>
</dbReference>
<gene>
    <name evidence="7" type="ORF">A2934_04915</name>
</gene>
<evidence type="ECO:0000313" key="8">
    <source>
        <dbReference type="Proteomes" id="UP000177982"/>
    </source>
</evidence>
<dbReference type="PROSITE" id="PS01215">
    <property type="entry name" value="MRP"/>
    <property type="match status" value="1"/>
</dbReference>
<dbReference type="Pfam" id="PF10609">
    <property type="entry name" value="ParA"/>
    <property type="match status" value="1"/>
</dbReference>
<sequence>MPAPIQRPDGIKHIIAVISGKGGVGKSTVSANIAASFAILGNTVGLFDADLTGHSQSMLFDTHTSIESMLKKHEPADCCGVKVASFGFLYPDAKTVIWRGPMISNGIKALFGQTNWGELDYLIVDLPPGTSDAQLTVIRDIPIDGGIVVTTPDPLAASVAERGLVMLSELNKKILGVVENMSAGVCQACGDALRPFGSGAGKKLAEKYGVAFFGTVPLSLELHDAVESRKPVVLKYPDSPASKSFFQITDALKKSLP</sequence>
<name>A0A1G2L2A2_9BACT</name>
<dbReference type="PANTHER" id="PTHR42961">
    <property type="entry name" value="IRON-SULFUR PROTEIN NUBPL"/>
    <property type="match status" value="1"/>
</dbReference>
<comment type="similarity">
    <text evidence="6">Belongs to the Mrp/NBP35 ATP-binding proteins family.</text>
</comment>
<dbReference type="GO" id="GO:0046872">
    <property type="term" value="F:metal ion binding"/>
    <property type="evidence" value="ECO:0007669"/>
    <property type="project" value="UniProtKB-KW"/>
</dbReference>
<dbReference type="HAMAP" id="MF_02040">
    <property type="entry name" value="Mrp_NBP35"/>
    <property type="match status" value="1"/>
</dbReference>
<accession>A0A1G2L2A2</accession>
<dbReference type="Proteomes" id="UP000177982">
    <property type="component" value="Unassembled WGS sequence"/>
</dbReference>
<evidence type="ECO:0000313" key="7">
    <source>
        <dbReference type="EMBL" id="OHA05836.1"/>
    </source>
</evidence>
<comment type="subunit">
    <text evidence="6">Homodimer.</text>
</comment>
<proteinExistence type="inferred from homology"/>
<keyword evidence="6" id="KW-0378">Hydrolase</keyword>
<keyword evidence="5 6" id="KW-0411">Iron-sulfur</keyword>
<dbReference type="EMBL" id="MHQO01000042">
    <property type="protein sequence ID" value="OHA05836.1"/>
    <property type="molecule type" value="Genomic_DNA"/>
</dbReference>
<dbReference type="Gene3D" id="3.40.50.300">
    <property type="entry name" value="P-loop containing nucleotide triphosphate hydrolases"/>
    <property type="match status" value="1"/>
</dbReference>
<comment type="function">
    <text evidence="6">Binds and transfers iron-sulfur (Fe-S) clusters to target apoproteins. Can hydrolyze ATP.</text>
</comment>
<dbReference type="PANTHER" id="PTHR42961:SF2">
    <property type="entry name" value="IRON-SULFUR PROTEIN NUBPL"/>
    <property type="match status" value="1"/>
</dbReference>
<dbReference type="InterPro" id="IPR000808">
    <property type="entry name" value="Mrp-like_CS"/>
</dbReference>
<dbReference type="GO" id="GO:0005524">
    <property type="term" value="F:ATP binding"/>
    <property type="evidence" value="ECO:0007669"/>
    <property type="project" value="UniProtKB-UniRule"/>
</dbReference>
<reference evidence="7 8" key="1">
    <citation type="journal article" date="2016" name="Nat. Commun.">
        <title>Thousands of microbial genomes shed light on interconnected biogeochemical processes in an aquifer system.</title>
        <authorList>
            <person name="Anantharaman K."/>
            <person name="Brown C.T."/>
            <person name="Hug L.A."/>
            <person name="Sharon I."/>
            <person name="Castelle C.J."/>
            <person name="Probst A.J."/>
            <person name="Thomas B.C."/>
            <person name="Singh A."/>
            <person name="Wilkins M.J."/>
            <person name="Karaoz U."/>
            <person name="Brodie E.L."/>
            <person name="Williams K.H."/>
            <person name="Hubbard S.S."/>
            <person name="Banfield J.F."/>
        </authorList>
    </citation>
    <scope>NUCLEOTIDE SEQUENCE [LARGE SCALE GENOMIC DNA]</scope>
</reference>
<organism evidence="7 8">
    <name type="scientific">Candidatus Sungbacteria bacterium RIFCSPLOWO2_01_FULL_47_10</name>
    <dbReference type="NCBI Taxonomy" id="1802276"/>
    <lineage>
        <taxon>Bacteria</taxon>
        <taxon>Candidatus Sungiibacteriota</taxon>
    </lineage>
</organism>
<feature type="binding site" evidence="6">
    <location>
        <begin position="20"/>
        <end position="27"/>
    </location>
    <ligand>
        <name>ATP</name>
        <dbReference type="ChEBI" id="CHEBI:30616"/>
    </ligand>
</feature>
<evidence type="ECO:0000256" key="6">
    <source>
        <dbReference type="HAMAP-Rule" id="MF_02040"/>
    </source>
</evidence>
<comment type="caution">
    <text evidence="7">The sequence shown here is derived from an EMBL/GenBank/DDBJ whole genome shotgun (WGS) entry which is preliminary data.</text>
</comment>
<keyword evidence="2 6" id="KW-0547">Nucleotide-binding</keyword>
<evidence type="ECO:0000256" key="5">
    <source>
        <dbReference type="ARBA" id="ARBA00023014"/>
    </source>
</evidence>
<dbReference type="InterPro" id="IPR019591">
    <property type="entry name" value="Mrp/NBP35_ATP-bd"/>
</dbReference>
<dbReference type="GO" id="GO:0016887">
    <property type="term" value="F:ATP hydrolysis activity"/>
    <property type="evidence" value="ECO:0007669"/>
    <property type="project" value="UniProtKB-UniRule"/>
</dbReference>
<evidence type="ECO:0000256" key="2">
    <source>
        <dbReference type="ARBA" id="ARBA00022741"/>
    </source>
</evidence>
<evidence type="ECO:0000256" key="3">
    <source>
        <dbReference type="ARBA" id="ARBA00022840"/>
    </source>
</evidence>
<protein>
    <recommendedName>
        <fullName evidence="6">Iron-sulfur cluster carrier protein</fullName>
    </recommendedName>
</protein>
<keyword evidence="3 6" id="KW-0067">ATP-binding</keyword>
<dbReference type="AlphaFoldDB" id="A0A1G2L2A2"/>
<evidence type="ECO:0000256" key="4">
    <source>
        <dbReference type="ARBA" id="ARBA00023004"/>
    </source>
</evidence>
<dbReference type="GO" id="GO:0016226">
    <property type="term" value="P:iron-sulfur cluster assembly"/>
    <property type="evidence" value="ECO:0007669"/>
    <property type="project" value="InterPro"/>
</dbReference>
<evidence type="ECO:0000256" key="1">
    <source>
        <dbReference type="ARBA" id="ARBA00022723"/>
    </source>
</evidence>
<keyword evidence="1 6" id="KW-0479">Metal-binding</keyword>
<dbReference type="InterPro" id="IPR027417">
    <property type="entry name" value="P-loop_NTPase"/>
</dbReference>
<dbReference type="SUPFAM" id="SSF52540">
    <property type="entry name" value="P-loop containing nucleoside triphosphate hydrolases"/>
    <property type="match status" value="1"/>
</dbReference>